<evidence type="ECO:0000256" key="1">
    <source>
        <dbReference type="ARBA" id="ARBA00004123"/>
    </source>
</evidence>
<sequence length="2036" mass="233315">MHSDEERRLAHMGQIVLHFFPMILRVILTEVNEINQYACRSIQNNRDFKSKLFEDETSIVLTMINNGYSFFNIQLCYKMLRHFEWINPPRKGWGNEIEDADIELADDIERIRQISNTVILMPLHDVSEIIYSSVIQKVKEISVRIARFKKESNKSEDSIYSSEIGNKETLDEDEISTLLNNLRKMHEIKNNPFPCNPVTKGLNRYARLGLLIVNVFPNMYREIVSSNISAKMLYRQIQKNLKQNPRKFDKLTHDERTGLNLLKNGSYGEIDFTTIYKLIRAFAVVDDPNQGWAKTPSASDTEIADDIERMRIIRNKIVHKIKAEVSKVEMNDLFTEITSIASRVDKYLGKQPGAGFEIEVSKYRTCPLDHHLEQKYTQALQEIENMKEQFTFEEVHFYYGNSFQTFVENVKQKLGKPGMRKIVIILEDIDGDEEKINQLNKMKKELSSSSSLIKFEGAYRGSLVMNILIDECVLITESQLGSALHSFLKQVFHGIDEDFSPEGVINAALVAMEEKLDFEIVVEDNGWDTCFSETPEISNSLCLDIMVKDEFFETDLRMQRELQGFAQSLRRSNGSLKKTAVSAILSSRDSDLNFPDHGSLIQEEALEKMYVCVTGLDMNQSSEMVFQYFDEVSNQEIIQNECLRDVGNPEHAIIVFKNSIDIDTFTKALEPKYMNSDRLIFDVITPPVRLIISSYQNNVTEAMVKDYLVRRKKKYSRLHTTDEGLVSVKFTNNEDAVELLESQNVKIGGSDVFISTMYYCMHGASWNHSIHKVRIPAPFKITFDDKYSKSYIADIVTKCNEYLKHHHALFKCDEMCIECTLKEESKNVRKYIHNWTETIETVWQAFCRNNVLKKELQIAPEAKATVVASVNDTFDDNKSKELKVIFPEDDCTAIVLVGPPETVEKYYNSLLAMNLKLIRDLERQGKVHTTSMKLQSIEITLMLKELRFDQLKSDIPDIKFEVNRETGTITFSGTEQDITNAKLKLFEVQNNYTSFNVPDLSKGQMVLLSNDVVKSLLYERFEAQNIQAVVNTKNGLLSVCAWHENITEVKTLIEGIVNDELIELCEQDRYGFRTDWERQKEYLISVYDSVVYIDDSIMGKISVTATNDIFDTVICEIRKFLESYVITEECLKIEDTKKINFLQLHCKDLVKEIKKKYCLQIEFIRKAVLLRGTKKAIANASFELTDGENKFFVRRHVLSAPIKTIKILFPNHCSITLPTTINSVENATKTVISVDRDDLRQMYENTRRESLSTDQQKKMSLYRSESVVGEIKKRKIKILEGQKSTTVHAVSVNEVSRKPKLANKKDIMCKHGTRIILVYGTLGAQKADVVVCSFDPMLDSFGGSAKSIELVEGVQFFDEVNAQRQSLRYGEVAAAKGKRMQCKEIYFTSIPKYNRENEKILRRGIMECLTKASNSKYVSIVFCALGTGNLGYPRDAVAKILYNCVKEFDERNTSVKDVRFLCYMHDTKTVQAFKIEEMKQLREYYPHTGDSTLFHEVDDLPVFKIEDETEKQEILASPGRGNEKRSLITSHIDYQSDEVTRSELSEMEHEQESSPRCYKIESITVNLIKGDIGTQQVDALVASVRKDLDLKRSSETGESLYLGLGQEKIQKDITSQYPNGVDIRGFVGVQLTSPVGKCKAVYLTSLDSWKEQKCYKDFNKAKPTFLGHDKKYRLYSPTALTNAYISVKNNEMSQRKAALQFNFPRQTLRDRITGKISPDCVTTGRAPVFSLEEEAGIVEHVKSMASYGYGYTRQEVKDLATDFAHAIKIKPRSEEFTLRWFEGFMKSWPELRVVKPRSLEILRAKCDSFANVEKYFASLKEVVLKYNLQDKPHLIFNVDEKGITLNHKPPNVVSGIECNTSSVTSGRSSTTTIRGCGSASGFAVPPYFVFEGKRMNNELMNGATPGAVGAVSDSGRFKFWIQSKAWKVVQKLGATMSNAGNNIRYRRSLQLFDIYKIKTKLVYWDDRSFYLEQQFIRTRDDFVCAVNIVKQTMIGCSPALIIEKLTGEQREPVLTEELKCLLESWQLSSERLRQSS</sequence>
<keyword evidence="4" id="KW-0520">NAD</keyword>
<feature type="domain" description="Macro" evidence="6">
    <location>
        <begin position="1302"/>
        <end position="1479"/>
    </location>
</feature>
<dbReference type="InterPro" id="IPR009057">
    <property type="entry name" value="Homeodomain-like_sf"/>
</dbReference>
<name>A0A8B6D3N9_MYTGA</name>
<protein>
    <recommendedName>
        <fullName evidence="6">Macro domain-containing protein</fullName>
    </recommendedName>
</protein>
<dbReference type="EMBL" id="UYJE01002709">
    <property type="protein sequence ID" value="VDI13050.1"/>
    <property type="molecule type" value="Genomic_DNA"/>
</dbReference>
<dbReference type="OrthoDB" id="265761at2759"/>
<dbReference type="Gene3D" id="3.40.220.10">
    <property type="entry name" value="Leucine Aminopeptidase, subunit E, domain 1"/>
    <property type="match status" value="1"/>
</dbReference>
<keyword evidence="8" id="KW-1185">Reference proteome</keyword>
<accession>A0A8B6D3N9</accession>
<dbReference type="SUPFAM" id="SSF46689">
    <property type="entry name" value="Homeodomain-like"/>
    <property type="match status" value="1"/>
</dbReference>
<keyword evidence="5" id="KW-0539">Nucleus</keyword>
<evidence type="ECO:0000256" key="4">
    <source>
        <dbReference type="ARBA" id="ARBA00023027"/>
    </source>
</evidence>
<dbReference type="Pfam" id="PF18738">
    <property type="entry name" value="HEPN_DZIP3"/>
    <property type="match status" value="1"/>
</dbReference>
<dbReference type="InterPro" id="IPR041249">
    <property type="entry name" value="HEPN_DZIP3"/>
</dbReference>
<evidence type="ECO:0000313" key="8">
    <source>
        <dbReference type="Proteomes" id="UP000596742"/>
    </source>
</evidence>
<keyword evidence="2" id="KW-0328">Glycosyltransferase</keyword>
<dbReference type="GO" id="GO:0010629">
    <property type="term" value="P:negative regulation of gene expression"/>
    <property type="evidence" value="ECO:0007669"/>
    <property type="project" value="TreeGrafter"/>
</dbReference>
<evidence type="ECO:0000313" key="7">
    <source>
        <dbReference type="EMBL" id="VDI13050.1"/>
    </source>
</evidence>
<reference evidence="7" key="1">
    <citation type="submission" date="2018-11" db="EMBL/GenBank/DDBJ databases">
        <authorList>
            <person name="Alioto T."/>
            <person name="Alioto T."/>
        </authorList>
    </citation>
    <scope>NUCLEOTIDE SEQUENCE</scope>
</reference>
<dbReference type="GO" id="GO:0003714">
    <property type="term" value="F:transcription corepressor activity"/>
    <property type="evidence" value="ECO:0007669"/>
    <property type="project" value="TreeGrafter"/>
</dbReference>
<evidence type="ECO:0000256" key="2">
    <source>
        <dbReference type="ARBA" id="ARBA00022676"/>
    </source>
</evidence>
<evidence type="ECO:0000259" key="6">
    <source>
        <dbReference type="PROSITE" id="PS51154"/>
    </source>
</evidence>
<dbReference type="GO" id="GO:0005737">
    <property type="term" value="C:cytoplasm"/>
    <property type="evidence" value="ECO:0007669"/>
    <property type="project" value="TreeGrafter"/>
</dbReference>
<dbReference type="SUPFAM" id="SSF52949">
    <property type="entry name" value="Macro domain-like"/>
    <property type="match status" value="1"/>
</dbReference>
<dbReference type="PROSITE" id="PS51154">
    <property type="entry name" value="MACRO"/>
    <property type="match status" value="1"/>
</dbReference>
<dbReference type="Pfam" id="PF13279">
    <property type="entry name" value="4HBT_2"/>
    <property type="match status" value="1"/>
</dbReference>
<dbReference type="GO" id="GO:0016757">
    <property type="term" value="F:glycosyltransferase activity"/>
    <property type="evidence" value="ECO:0007669"/>
    <property type="project" value="UniProtKB-KW"/>
</dbReference>
<dbReference type="InterPro" id="IPR029069">
    <property type="entry name" value="HotDog_dom_sf"/>
</dbReference>
<proteinExistence type="predicted"/>
<organism evidence="7 8">
    <name type="scientific">Mytilus galloprovincialis</name>
    <name type="common">Mediterranean mussel</name>
    <dbReference type="NCBI Taxonomy" id="29158"/>
    <lineage>
        <taxon>Eukaryota</taxon>
        <taxon>Metazoa</taxon>
        <taxon>Spiralia</taxon>
        <taxon>Lophotrochozoa</taxon>
        <taxon>Mollusca</taxon>
        <taxon>Bivalvia</taxon>
        <taxon>Autobranchia</taxon>
        <taxon>Pteriomorphia</taxon>
        <taxon>Mytilida</taxon>
        <taxon>Mytiloidea</taxon>
        <taxon>Mytilidae</taxon>
        <taxon>Mytilinae</taxon>
        <taxon>Mytilus</taxon>
    </lineage>
</organism>
<dbReference type="InterPro" id="IPR002589">
    <property type="entry name" value="Macro_dom"/>
</dbReference>
<dbReference type="Proteomes" id="UP000596742">
    <property type="component" value="Unassembled WGS sequence"/>
</dbReference>
<comment type="caution">
    <text evidence="7">The sequence shown here is derived from an EMBL/GenBank/DDBJ whole genome shotgun (WGS) entry which is preliminary data.</text>
</comment>
<dbReference type="PANTHER" id="PTHR14453">
    <property type="entry name" value="PARP/ZINC FINGER CCCH TYPE DOMAIN CONTAINING PROTEIN"/>
    <property type="match status" value="1"/>
</dbReference>
<comment type="subcellular location">
    <subcellularLocation>
        <location evidence="1">Nucleus</location>
    </subcellularLocation>
</comment>
<evidence type="ECO:0000256" key="3">
    <source>
        <dbReference type="ARBA" id="ARBA00022679"/>
    </source>
</evidence>
<evidence type="ECO:0000256" key="5">
    <source>
        <dbReference type="ARBA" id="ARBA00023242"/>
    </source>
</evidence>
<dbReference type="GO" id="GO:0005634">
    <property type="term" value="C:nucleus"/>
    <property type="evidence" value="ECO:0007669"/>
    <property type="project" value="UniProtKB-SubCell"/>
</dbReference>
<dbReference type="SUPFAM" id="SSF54637">
    <property type="entry name" value="Thioesterase/thiol ester dehydrase-isomerase"/>
    <property type="match status" value="1"/>
</dbReference>
<dbReference type="InterPro" id="IPR043472">
    <property type="entry name" value="Macro_dom-like"/>
</dbReference>
<dbReference type="PANTHER" id="PTHR14453:SF67">
    <property type="entry name" value="POLY [ADP-RIBOSE] POLYMERASE"/>
    <property type="match status" value="1"/>
</dbReference>
<dbReference type="InterPro" id="IPR052056">
    <property type="entry name" value="Mono-ARTD/PARP"/>
</dbReference>
<keyword evidence="3" id="KW-0808">Transferase</keyword>
<dbReference type="Pfam" id="PF01661">
    <property type="entry name" value="Macro"/>
    <property type="match status" value="1"/>
</dbReference>
<gene>
    <name evidence="7" type="ORF">MGAL_10B073325</name>
</gene>
<dbReference type="Gene3D" id="1.10.10.60">
    <property type="entry name" value="Homeodomain-like"/>
    <property type="match status" value="1"/>
</dbReference>